<dbReference type="Gene3D" id="3.30.360.10">
    <property type="entry name" value="Dihydrodipicolinate Reductase, domain 2"/>
    <property type="match status" value="1"/>
</dbReference>
<organism evidence="3 4">
    <name type="scientific">Flaviaesturariibacter flavus</name>
    <dbReference type="NCBI Taxonomy" id="2502780"/>
    <lineage>
        <taxon>Bacteria</taxon>
        <taxon>Pseudomonadati</taxon>
        <taxon>Bacteroidota</taxon>
        <taxon>Chitinophagia</taxon>
        <taxon>Chitinophagales</taxon>
        <taxon>Chitinophagaceae</taxon>
        <taxon>Flaviaestuariibacter</taxon>
    </lineage>
</organism>
<dbReference type="InterPro" id="IPR036291">
    <property type="entry name" value="NAD(P)-bd_dom_sf"/>
</dbReference>
<feature type="domain" description="Gfo/Idh/MocA-like oxidoreductase N-terminal" evidence="2">
    <location>
        <begin position="8"/>
        <end position="140"/>
    </location>
</feature>
<dbReference type="GO" id="GO:0000166">
    <property type="term" value="F:nucleotide binding"/>
    <property type="evidence" value="ECO:0007669"/>
    <property type="project" value="InterPro"/>
</dbReference>
<dbReference type="InterPro" id="IPR000683">
    <property type="entry name" value="Gfo/Idh/MocA-like_OxRdtase_N"/>
</dbReference>
<comment type="caution">
    <text evidence="3">The sequence shown here is derived from an EMBL/GenBank/DDBJ whole genome shotgun (WGS) entry which is preliminary data.</text>
</comment>
<dbReference type="Pfam" id="PF01408">
    <property type="entry name" value="GFO_IDH_MocA"/>
    <property type="match status" value="1"/>
</dbReference>
<dbReference type="SUPFAM" id="SSF51735">
    <property type="entry name" value="NAD(P)-binding Rossmann-fold domains"/>
    <property type="match status" value="1"/>
</dbReference>
<dbReference type="Gene3D" id="3.40.50.720">
    <property type="entry name" value="NAD(P)-binding Rossmann-like Domain"/>
    <property type="match status" value="1"/>
</dbReference>
<evidence type="ECO:0000259" key="2">
    <source>
        <dbReference type="Pfam" id="PF01408"/>
    </source>
</evidence>
<dbReference type="PANTHER" id="PTHR43818">
    <property type="entry name" value="BCDNA.GH03377"/>
    <property type="match status" value="1"/>
</dbReference>
<name>A0A4R1BB13_9BACT</name>
<dbReference type="PANTHER" id="PTHR43818:SF11">
    <property type="entry name" value="BCDNA.GH03377"/>
    <property type="match status" value="1"/>
</dbReference>
<gene>
    <name evidence="3" type="ORF">EPD60_09210</name>
</gene>
<dbReference type="OrthoDB" id="9795543at2"/>
<accession>A0A4R1BB13</accession>
<dbReference type="SUPFAM" id="SSF55347">
    <property type="entry name" value="Glyceraldehyde-3-phosphate dehydrogenase-like, C-terminal domain"/>
    <property type="match status" value="1"/>
</dbReference>
<keyword evidence="4" id="KW-1185">Reference proteome</keyword>
<dbReference type="InterPro" id="IPR050463">
    <property type="entry name" value="Gfo/Idh/MocA_oxidrdct_glycsds"/>
</dbReference>
<reference evidence="3 4" key="1">
    <citation type="submission" date="2019-03" db="EMBL/GenBank/DDBJ databases">
        <authorList>
            <person name="Kim M.K.M."/>
        </authorList>
    </citation>
    <scope>NUCLEOTIDE SEQUENCE [LARGE SCALE GENOMIC DNA]</scope>
    <source>
        <strain evidence="3 4">17J68-12</strain>
    </source>
</reference>
<dbReference type="Proteomes" id="UP000295334">
    <property type="component" value="Unassembled WGS sequence"/>
</dbReference>
<sequence length="359" mass="38642">MAVTNLTAGIIGLGRMGAEPSQRLTGRVPAGWLPISHLEAVRDAGFDITAICDANAARTEWVKESYGLSAALRASADELIGERAPDLLAVATRTPERPGILLRAIEKGVRALVAEKPLANNLRETYQVTDAVMAAGTLLGYGAMRRAMDIYRRARTLVAEGAIGELVGINAEFGLSKLLWSLPHAVDLFLFFANTTEVDYVSGHCTWGADESFTSENYFDGDPLVETATVRFANGVIANIVPAGGLNIRLFGTKGSMAILGDGEYIELHTPGRADWYFTEYRRFDNFAQASGTLNLYRQLHGALSGEGSFDVIDADTIRVSQQILFAILQSSAQGGQRIKLAGLNEELVINGRTGANFA</sequence>
<evidence type="ECO:0000256" key="1">
    <source>
        <dbReference type="ARBA" id="ARBA00023002"/>
    </source>
</evidence>
<evidence type="ECO:0000313" key="4">
    <source>
        <dbReference type="Proteomes" id="UP000295334"/>
    </source>
</evidence>
<dbReference type="EMBL" id="SJZI01000042">
    <property type="protein sequence ID" value="TCJ14175.1"/>
    <property type="molecule type" value="Genomic_DNA"/>
</dbReference>
<dbReference type="RefSeq" id="WP_131449043.1">
    <property type="nucleotide sequence ID" value="NZ_SJZI01000042.1"/>
</dbReference>
<proteinExistence type="predicted"/>
<dbReference type="AlphaFoldDB" id="A0A4R1BB13"/>
<evidence type="ECO:0000313" key="3">
    <source>
        <dbReference type="EMBL" id="TCJ14175.1"/>
    </source>
</evidence>
<dbReference type="GO" id="GO:0016491">
    <property type="term" value="F:oxidoreductase activity"/>
    <property type="evidence" value="ECO:0007669"/>
    <property type="project" value="UniProtKB-KW"/>
</dbReference>
<protein>
    <submittedName>
        <fullName evidence="3">Gfo/Idh/MocA family oxidoreductase</fullName>
    </submittedName>
</protein>
<keyword evidence="1" id="KW-0560">Oxidoreductase</keyword>